<dbReference type="Gene3D" id="3.20.20.140">
    <property type="entry name" value="Metal-dependent hydrolases"/>
    <property type="match status" value="1"/>
</dbReference>
<dbReference type="PANTHER" id="PTHR39181:SF1">
    <property type="entry name" value="TYROSINE-PROTEIN PHOSPHATASE YWQE"/>
    <property type="match status" value="1"/>
</dbReference>
<evidence type="ECO:0000256" key="3">
    <source>
        <dbReference type="ARBA" id="ARBA00022801"/>
    </source>
</evidence>
<evidence type="ECO:0000256" key="1">
    <source>
        <dbReference type="ARBA" id="ARBA00005750"/>
    </source>
</evidence>
<protein>
    <recommendedName>
        <fullName evidence="2">protein-tyrosine-phosphatase</fullName>
        <ecNumber evidence="2">3.1.3.48</ecNumber>
    </recommendedName>
</protein>
<gene>
    <name evidence="6" type="ORF">SAMN04489757_11726</name>
</gene>
<organism evidence="6 7">
    <name type="scientific">Anaerocolumna aminovalerica</name>
    <dbReference type="NCBI Taxonomy" id="1527"/>
    <lineage>
        <taxon>Bacteria</taxon>
        <taxon>Bacillati</taxon>
        <taxon>Bacillota</taxon>
        <taxon>Clostridia</taxon>
        <taxon>Lachnospirales</taxon>
        <taxon>Lachnospiraceae</taxon>
        <taxon>Anaerocolumna</taxon>
    </lineage>
</organism>
<dbReference type="GO" id="GO:0030145">
    <property type="term" value="F:manganese ion binding"/>
    <property type="evidence" value="ECO:0007669"/>
    <property type="project" value="InterPro"/>
</dbReference>
<dbReference type="AlphaFoldDB" id="A0A1I5G2W0"/>
<keyword evidence="7" id="KW-1185">Reference proteome</keyword>
<dbReference type="InterPro" id="IPR016195">
    <property type="entry name" value="Pol/histidinol_Pase-like"/>
</dbReference>
<proteinExistence type="inferred from homology"/>
<dbReference type="GO" id="GO:0004725">
    <property type="term" value="F:protein tyrosine phosphatase activity"/>
    <property type="evidence" value="ECO:0007669"/>
    <property type="project" value="UniProtKB-EC"/>
</dbReference>
<dbReference type="STRING" id="1527.SAMN04489757_11726"/>
<name>A0A1I5G2W0_9FIRM</name>
<evidence type="ECO:0000313" key="7">
    <source>
        <dbReference type="Proteomes" id="UP000198806"/>
    </source>
</evidence>
<dbReference type="PANTHER" id="PTHR39181">
    <property type="entry name" value="TYROSINE-PROTEIN PHOSPHATASE YWQE"/>
    <property type="match status" value="1"/>
</dbReference>
<accession>A0A1I5G2W0</accession>
<comment type="catalytic activity">
    <reaction evidence="5">
        <text>O-phospho-L-tyrosyl-[protein] + H2O = L-tyrosyl-[protein] + phosphate</text>
        <dbReference type="Rhea" id="RHEA:10684"/>
        <dbReference type="Rhea" id="RHEA-COMP:10136"/>
        <dbReference type="Rhea" id="RHEA-COMP:20101"/>
        <dbReference type="ChEBI" id="CHEBI:15377"/>
        <dbReference type="ChEBI" id="CHEBI:43474"/>
        <dbReference type="ChEBI" id="CHEBI:46858"/>
        <dbReference type="ChEBI" id="CHEBI:61978"/>
        <dbReference type="EC" id="3.1.3.48"/>
    </reaction>
</comment>
<dbReference type="InterPro" id="IPR016667">
    <property type="entry name" value="Caps_polysacc_synth_CpsB/CapC"/>
</dbReference>
<dbReference type="EMBL" id="FOWD01000017">
    <property type="protein sequence ID" value="SFO30312.1"/>
    <property type="molecule type" value="Genomic_DNA"/>
</dbReference>
<evidence type="ECO:0000256" key="2">
    <source>
        <dbReference type="ARBA" id="ARBA00013064"/>
    </source>
</evidence>
<comment type="similarity">
    <text evidence="1">Belongs to the metallo-dependent hydrolases superfamily. CpsB/CapC family.</text>
</comment>
<dbReference type="SUPFAM" id="SSF89550">
    <property type="entry name" value="PHP domain-like"/>
    <property type="match status" value="1"/>
</dbReference>
<dbReference type="Proteomes" id="UP000198806">
    <property type="component" value="Unassembled WGS sequence"/>
</dbReference>
<dbReference type="Pfam" id="PF19567">
    <property type="entry name" value="CpsB_CapC"/>
    <property type="match status" value="1"/>
</dbReference>
<evidence type="ECO:0000313" key="6">
    <source>
        <dbReference type="EMBL" id="SFO30312.1"/>
    </source>
</evidence>
<keyword evidence="3" id="KW-0378">Hydrolase</keyword>
<evidence type="ECO:0000256" key="4">
    <source>
        <dbReference type="ARBA" id="ARBA00022912"/>
    </source>
</evidence>
<evidence type="ECO:0000256" key="5">
    <source>
        <dbReference type="ARBA" id="ARBA00051722"/>
    </source>
</evidence>
<reference evidence="6 7" key="1">
    <citation type="submission" date="2016-10" db="EMBL/GenBank/DDBJ databases">
        <authorList>
            <person name="de Groot N.N."/>
        </authorList>
    </citation>
    <scope>NUCLEOTIDE SEQUENCE [LARGE SCALE GENOMIC DNA]</scope>
    <source>
        <strain evidence="6 7">DSM 1283</strain>
    </source>
</reference>
<dbReference type="EC" id="3.1.3.48" evidence="2"/>
<sequence>MIDLHTHILPGIDDGARSITEAVEMTKSLLDQNINKAVCTPHFNPMQVSLQEFINKRTAAMSLMNEAKVALISGSETMLHTYLFHYPDLSELCIGNTKYLLIELPYSKKKDGIYETIEKLISFYNTIPVIAHIERYDLTYRIIKKLREMGCVIQLNTTSLIEKKRRNQAVRYLKDGLIDVLGSDCHNMSNRPPVITQALDIITQEIGNNCCSNLKYKGECIVNGIEINKKPMFLIK</sequence>
<keyword evidence="4" id="KW-0904">Protein phosphatase</keyword>
<dbReference type="PIRSF" id="PIRSF016557">
    <property type="entry name" value="Caps_synth_CpsB"/>
    <property type="match status" value="1"/>
</dbReference>